<name>A0A938X9R6_9FIRM</name>
<dbReference type="EMBL" id="JACJKY010000024">
    <property type="protein sequence ID" value="MBM6921720.1"/>
    <property type="molecule type" value="Genomic_DNA"/>
</dbReference>
<keyword evidence="1" id="KW-0472">Membrane</keyword>
<comment type="caution">
    <text evidence="2">The sequence shown here is derived from an EMBL/GenBank/DDBJ whole genome shotgun (WGS) entry which is preliminary data.</text>
</comment>
<evidence type="ECO:0000313" key="3">
    <source>
        <dbReference type="Proteomes" id="UP000774750"/>
    </source>
</evidence>
<sequence length="68" mass="7411">MLDRIALILVIIGALNWGGIGIFGFDTVAWICGGQLSIFARIIYTLVAIAGIWCISLLFRRSNEVLGD</sequence>
<proteinExistence type="predicted"/>
<reference evidence="2" key="2">
    <citation type="journal article" date="2021" name="Sci. Rep.">
        <title>The distribution of antibiotic resistance genes in chicken gut microbiota commensals.</title>
        <authorList>
            <person name="Juricova H."/>
            <person name="Matiasovicova J."/>
            <person name="Kubasova T."/>
            <person name="Cejkova D."/>
            <person name="Rychlik I."/>
        </authorList>
    </citation>
    <scope>NUCLEOTIDE SEQUENCE</scope>
    <source>
        <strain evidence="2">An559</strain>
    </source>
</reference>
<evidence type="ECO:0000256" key="1">
    <source>
        <dbReference type="SAM" id="Phobius"/>
    </source>
</evidence>
<keyword evidence="3" id="KW-1185">Reference proteome</keyword>
<dbReference type="PANTHER" id="PTHR37304:SF1">
    <property type="entry name" value="MEMBRANE PROTEIN"/>
    <property type="match status" value="1"/>
</dbReference>
<protein>
    <submittedName>
        <fullName evidence="2">DUF378 domain-containing protein</fullName>
    </submittedName>
</protein>
<dbReference type="RefSeq" id="WP_204447911.1">
    <property type="nucleotide sequence ID" value="NZ_JACJKY010000024.1"/>
</dbReference>
<dbReference type="InterPro" id="IPR007211">
    <property type="entry name" value="DUF378"/>
</dbReference>
<accession>A0A938X9R6</accession>
<feature type="transmembrane region" description="Helical" evidence="1">
    <location>
        <begin position="6"/>
        <end position="31"/>
    </location>
</feature>
<dbReference type="PANTHER" id="PTHR37304">
    <property type="entry name" value="MEMBRANE PROTEIN-RELATED"/>
    <property type="match status" value="1"/>
</dbReference>
<gene>
    <name evidence="2" type="ORF">H6A12_11225</name>
</gene>
<reference evidence="2" key="1">
    <citation type="submission" date="2020-08" db="EMBL/GenBank/DDBJ databases">
        <authorList>
            <person name="Cejkova D."/>
            <person name="Kubasova T."/>
            <person name="Jahodarova E."/>
            <person name="Rychlik I."/>
        </authorList>
    </citation>
    <scope>NUCLEOTIDE SEQUENCE</scope>
    <source>
        <strain evidence="2">An559</strain>
    </source>
</reference>
<keyword evidence="1" id="KW-0812">Transmembrane</keyword>
<keyword evidence="1" id="KW-1133">Transmembrane helix</keyword>
<evidence type="ECO:0000313" key="2">
    <source>
        <dbReference type="EMBL" id="MBM6921720.1"/>
    </source>
</evidence>
<dbReference type="Pfam" id="PF04070">
    <property type="entry name" value="DUF378"/>
    <property type="match status" value="1"/>
</dbReference>
<dbReference type="Proteomes" id="UP000774750">
    <property type="component" value="Unassembled WGS sequence"/>
</dbReference>
<feature type="transmembrane region" description="Helical" evidence="1">
    <location>
        <begin position="38"/>
        <end position="59"/>
    </location>
</feature>
<dbReference type="AlphaFoldDB" id="A0A938X9R6"/>
<organism evidence="2 3">
    <name type="scientific">Merdimmobilis hominis</name>
    <dbReference type="NCBI Taxonomy" id="2897707"/>
    <lineage>
        <taxon>Bacteria</taxon>
        <taxon>Bacillati</taxon>
        <taxon>Bacillota</taxon>
        <taxon>Clostridia</taxon>
        <taxon>Eubacteriales</taxon>
        <taxon>Oscillospiraceae</taxon>
        <taxon>Merdimmobilis</taxon>
    </lineage>
</organism>